<organism evidence="2 3">
    <name type="scientific">Echinicola strongylocentroti</name>
    <dbReference type="NCBI Taxonomy" id="1795355"/>
    <lineage>
        <taxon>Bacteria</taxon>
        <taxon>Pseudomonadati</taxon>
        <taxon>Bacteroidota</taxon>
        <taxon>Cytophagia</taxon>
        <taxon>Cytophagales</taxon>
        <taxon>Cyclobacteriaceae</taxon>
        <taxon>Echinicola</taxon>
    </lineage>
</organism>
<dbReference type="AlphaFoldDB" id="A0A2Z4ISM1"/>
<evidence type="ECO:0000313" key="3">
    <source>
        <dbReference type="Proteomes" id="UP000248688"/>
    </source>
</evidence>
<evidence type="ECO:0000313" key="2">
    <source>
        <dbReference type="EMBL" id="AWW33303.1"/>
    </source>
</evidence>
<dbReference type="Proteomes" id="UP000248688">
    <property type="component" value="Chromosome"/>
</dbReference>
<proteinExistence type="predicted"/>
<keyword evidence="3" id="KW-1185">Reference proteome</keyword>
<gene>
    <name evidence="2" type="ORF">DN752_22630</name>
</gene>
<accession>A0A2Z4ISM1</accession>
<dbReference type="OrthoDB" id="9763933at2"/>
<feature type="region of interest" description="Disordered" evidence="1">
    <location>
        <begin position="1"/>
        <end position="20"/>
    </location>
</feature>
<dbReference type="SUPFAM" id="SSF75005">
    <property type="entry name" value="Arabinanase/levansucrase/invertase"/>
    <property type="match status" value="1"/>
</dbReference>
<protein>
    <submittedName>
        <fullName evidence="2">Uncharacterized protein</fullName>
    </submittedName>
</protein>
<dbReference type="KEGG" id="est:DN752_22630"/>
<dbReference type="InterPro" id="IPR023296">
    <property type="entry name" value="Glyco_hydro_beta-prop_sf"/>
</dbReference>
<feature type="compositionally biased region" description="Polar residues" evidence="1">
    <location>
        <begin position="1"/>
        <end position="15"/>
    </location>
</feature>
<name>A0A2Z4ISM1_9BACT</name>
<evidence type="ECO:0000256" key="1">
    <source>
        <dbReference type="SAM" id="MobiDB-lite"/>
    </source>
</evidence>
<dbReference type="EMBL" id="CP030041">
    <property type="protein sequence ID" value="AWW33303.1"/>
    <property type="molecule type" value="Genomic_DNA"/>
</dbReference>
<sequence>MARTQATYAQTGQETSESKNDAWIIDSEEEWQKSILEKSHLALMEGRAVPSGKHASIHSVIRQFDQKRSVKTITLSQSPEWTNWKAVPNIGPSNLGDAPVALQLGNGNYWMFGRYGQSKSQKDGSFQGEEAQLEGFDSELKTTPFKNQYDAPGGLKPGKGGYHAWQSKDMVNWVHHGPVSESFSKWVTTAEYVDGKLYLYYDFPNDQDPHLYIDDDLTDGEPGENMGMTFNDPTHGSDCAVIRDLEGNFHLIVEDWSPINASTHAWDSPLAVHAISVDGINDFKTLGPPVDERTQPTGEIAEYVHPHWYAEDPGRFPGRTATEDVPQHRIKKGETRAFAQYEIHEPEQNAYGDWAAISIGGQYYLFADFDPAGSHGREHMSAAWFTSSDINQPFTFCGNIGQGHPDPDILFAEEQFYLVTQMDTDYISPGPWVETVKVRMGVDTTNDGAIDHWGKWATVQERYENIEGFAKQIGKIPAQLDLSGLPEGYGFQFEVQIIDATENESQPILDKVEVLFE</sequence>
<reference evidence="2 3" key="1">
    <citation type="submission" date="2018-06" db="EMBL/GenBank/DDBJ databases">
        <title>Echinicola strongylocentroti sp. nov., isolated from a sea urchin Strongylocentrotus intermedius.</title>
        <authorList>
            <person name="Bae S.S."/>
        </authorList>
    </citation>
    <scope>NUCLEOTIDE SEQUENCE [LARGE SCALE GENOMIC DNA]</scope>
    <source>
        <strain evidence="2 3">MEBiC08714</strain>
    </source>
</reference>
<dbReference type="Gene3D" id="2.115.10.20">
    <property type="entry name" value="Glycosyl hydrolase domain, family 43"/>
    <property type="match status" value="1"/>
</dbReference>